<feature type="region of interest" description="Disordered" evidence="1">
    <location>
        <begin position="310"/>
        <end position="332"/>
    </location>
</feature>
<organism evidence="2 3">
    <name type="scientific">Heliocybe sulcata</name>
    <dbReference type="NCBI Taxonomy" id="5364"/>
    <lineage>
        <taxon>Eukaryota</taxon>
        <taxon>Fungi</taxon>
        <taxon>Dikarya</taxon>
        <taxon>Basidiomycota</taxon>
        <taxon>Agaricomycotina</taxon>
        <taxon>Agaricomycetes</taxon>
        <taxon>Gloeophyllales</taxon>
        <taxon>Gloeophyllaceae</taxon>
        <taxon>Heliocybe</taxon>
    </lineage>
</organism>
<dbReference type="Proteomes" id="UP000305948">
    <property type="component" value="Unassembled WGS sequence"/>
</dbReference>
<dbReference type="OrthoDB" id="6359816at2759"/>
<keyword evidence="3" id="KW-1185">Reference proteome</keyword>
<evidence type="ECO:0000313" key="2">
    <source>
        <dbReference type="EMBL" id="TFK54014.1"/>
    </source>
</evidence>
<dbReference type="InterPro" id="IPR011333">
    <property type="entry name" value="SKP1/BTB/POZ_sf"/>
</dbReference>
<gene>
    <name evidence="2" type="ORF">OE88DRAFT_1654466</name>
</gene>
<dbReference type="Gene3D" id="3.30.710.10">
    <property type="entry name" value="Potassium Channel Kv1.1, Chain A"/>
    <property type="match status" value="1"/>
</dbReference>
<proteinExistence type="predicted"/>
<name>A0A5C3N8J5_9AGAM</name>
<dbReference type="PANTHER" id="PTHR24413">
    <property type="entry name" value="SPECKLE-TYPE POZ PROTEIN"/>
    <property type="match status" value="1"/>
</dbReference>
<dbReference type="STRING" id="5364.A0A5C3N8J5"/>
<dbReference type="EMBL" id="ML213506">
    <property type="protein sequence ID" value="TFK54014.1"/>
    <property type="molecule type" value="Genomic_DNA"/>
</dbReference>
<feature type="compositionally biased region" description="Acidic residues" evidence="1">
    <location>
        <begin position="219"/>
        <end position="237"/>
    </location>
</feature>
<accession>A0A5C3N8J5</accession>
<evidence type="ECO:0000313" key="3">
    <source>
        <dbReference type="Proteomes" id="UP000305948"/>
    </source>
</evidence>
<evidence type="ECO:0000256" key="1">
    <source>
        <dbReference type="SAM" id="MobiDB-lite"/>
    </source>
</evidence>
<evidence type="ECO:0008006" key="4">
    <source>
        <dbReference type="Google" id="ProtNLM"/>
    </source>
</evidence>
<feature type="region of interest" description="Disordered" evidence="1">
    <location>
        <begin position="215"/>
        <end position="255"/>
    </location>
</feature>
<feature type="compositionally biased region" description="Basic and acidic residues" evidence="1">
    <location>
        <begin position="323"/>
        <end position="332"/>
    </location>
</feature>
<reference evidence="2 3" key="1">
    <citation type="journal article" date="2019" name="Nat. Ecol. Evol.">
        <title>Megaphylogeny resolves global patterns of mushroom evolution.</title>
        <authorList>
            <person name="Varga T."/>
            <person name="Krizsan K."/>
            <person name="Foldi C."/>
            <person name="Dima B."/>
            <person name="Sanchez-Garcia M."/>
            <person name="Sanchez-Ramirez S."/>
            <person name="Szollosi G.J."/>
            <person name="Szarkandi J.G."/>
            <person name="Papp V."/>
            <person name="Albert L."/>
            <person name="Andreopoulos W."/>
            <person name="Angelini C."/>
            <person name="Antonin V."/>
            <person name="Barry K.W."/>
            <person name="Bougher N.L."/>
            <person name="Buchanan P."/>
            <person name="Buyck B."/>
            <person name="Bense V."/>
            <person name="Catcheside P."/>
            <person name="Chovatia M."/>
            <person name="Cooper J."/>
            <person name="Damon W."/>
            <person name="Desjardin D."/>
            <person name="Finy P."/>
            <person name="Geml J."/>
            <person name="Haridas S."/>
            <person name="Hughes K."/>
            <person name="Justo A."/>
            <person name="Karasinski D."/>
            <person name="Kautmanova I."/>
            <person name="Kiss B."/>
            <person name="Kocsube S."/>
            <person name="Kotiranta H."/>
            <person name="LaButti K.M."/>
            <person name="Lechner B.E."/>
            <person name="Liimatainen K."/>
            <person name="Lipzen A."/>
            <person name="Lukacs Z."/>
            <person name="Mihaltcheva S."/>
            <person name="Morgado L.N."/>
            <person name="Niskanen T."/>
            <person name="Noordeloos M.E."/>
            <person name="Ohm R.A."/>
            <person name="Ortiz-Santana B."/>
            <person name="Ovrebo C."/>
            <person name="Racz N."/>
            <person name="Riley R."/>
            <person name="Savchenko A."/>
            <person name="Shiryaev A."/>
            <person name="Soop K."/>
            <person name="Spirin V."/>
            <person name="Szebenyi C."/>
            <person name="Tomsovsky M."/>
            <person name="Tulloss R.E."/>
            <person name="Uehling J."/>
            <person name="Grigoriev I.V."/>
            <person name="Vagvolgyi C."/>
            <person name="Papp T."/>
            <person name="Martin F.M."/>
            <person name="Miettinen O."/>
            <person name="Hibbett D.S."/>
            <person name="Nagy L.G."/>
        </authorList>
    </citation>
    <scope>NUCLEOTIDE SEQUENCE [LARGE SCALE GENOMIC DNA]</scope>
    <source>
        <strain evidence="2 3">OMC1185</strain>
    </source>
</reference>
<protein>
    <recommendedName>
        <fullName evidence="4">BTB domain-containing protein</fullName>
    </recommendedName>
</protein>
<dbReference type="AlphaFoldDB" id="A0A5C3N8J5"/>
<sequence length="438" mass="48212">MERTRESLSHVVESDTFEIELCRDKVKSGETTFWSDRCGAGWRCGISISATETPWDDELRIHAQVALDLSNVDPELSSLTFSADFSSDSSRISAVAGYVIKLPNDDPVIPHDEVFLGTESMTLSATFKVSYAYHPKRLPSEMQETLKSTIANGSFTDTKFLVYSQRRGSGQVGTPLPLFANSAALKKQCPSYFEPLFSDRFTELSDADGEAYDYYSDSDYSEYSDEDETVSPEEPEWESSSSAHDMNADSNAAAGAGDATSCGVPAFNDSGYEGGSKIRTVVVADFAFRTYRALIYYLYTGDVSFAPLKSSRSHAPTPAVGKEASDTRERTDDLRCSSKSMYRLADKLGLDSLKKQAFAYIQSSVSETNIVQEIGSRFTGIPEYDEVRRVQLQILSKKWAVPGVKEAFLALLKRAMQGELPHATDTLLAFISGVKPAL</sequence>
<feature type="compositionally biased region" description="Low complexity" evidence="1">
    <location>
        <begin position="238"/>
        <end position="255"/>
    </location>
</feature>